<dbReference type="NCBIfam" id="TIGR04183">
    <property type="entry name" value="Por_Secre_tail"/>
    <property type="match status" value="1"/>
</dbReference>
<keyword evidence="8" id="KW-0812">Transmembrane</keyword>
<sequence>MILGPCFKIKTQYPLLNMKTVTHTTILLFCLLFMLPIFGQQNTPSLSNSKTIAQNKDNDDDDDDDCDDDDDDDDDDDEDCDNRVIKHPSLYFVQLDPTLTTAQVDALLNDLNSEEIWYRPEINLRLWNTVAFPYVNAQGQRITNIDRQVMSAEGKTDIDGTDFNIGAINTEPITSIPTSCFNTIEPQQVTSNNPIKISIFDTGYSQPITNIPGYEFDITSFTGYDYIDDDTIPEDRNGHGTHIASVIHHLINQNAPSTSVVFDIRKTHNNQGQGFLSELIPAILDAVNEGANILNFSFSYRDFNTNPNGKPLKQAIDYAEQMGAVVIAASGNTSVNNDRGNVVAFPATYPNSNIISVASTNCNDALSVFSSFGRTSVDVALLGNSIPGAGLNSNVVYQSGTSYAAANITAFVAILGSHQANFNYQDIKCVLINTSTPNTLLNQRVVANGIINFPQAFAQLSNGCNPQSGLINNQIQRESETIFIPNPFRNTLQMHVPKNIKGPIHVSIYNQNGLLVMQDQFISNEGMQVFDIAQTQQLRSGLYFVKVETTKDTFNQTVLKK</sequence>
<evidence type="ECO:0000256" key="5">
    <source>
        <dbReference type="ARBA" id="ARBA00022825"/>
    </source>
</evidence>
<feature type="active site" description="Charge relay system" evidence="6">
    <location>
        <position position="201"/>
    </location>
</feature>
<dbReference type="Pfam" id="PF18962">
    <property type="entry name" value="Por_Secre_tail"/>
    <property type="match status" value="1"/>
</dbReference>
<protein>
    <submittedName>
        <fullName evidence="11">Por secretion system C-terminal sorting domain-containing protein</fullName>
    </submittedName>
</protein>
<dbReference type="InterPro" id="IPR036852">
    <property type="entry name" value="Peptidase_S8/S53_dom_sf"/>
</dbReference>
<organism evidence="11 12">
    <name type="scientific">Aquimarina spongiae</name>
    <dbReference type="NCBI Taxonomy" id="570521"/>
    <lineage>
        <taxon>Bacteria</taxon>
        <taxon>Pseudomonadati</taxon>
        <taxon>Bacteroidota</taxon>
        <taxon>Flavobacteriia</taxon>
        <taxon>Flavobacteriales</taxon>
        <taxon>Flavobacteriaceae</taxon>
        <taxon>Aquimarina</taxon>
    </lineage>
</organism>
<dbReference type="PANTHER" id="PTHR43806">
    <property type="entry name" value="PEPTIDASE S8"/>
    <property type="match status" value="1"/>
</dbReference>
<feature type="compositionally biased region" description="Acidic residues" evidence="7">
    <location>
        <begin position="58"/>
        <end position="80"/>
    </location>
</feature>
<dbReference type="Pfam" id="PF00082">
    <property type="entry name" value="Peptidase_S8"/>
    <property type="match status" value="1"/>
</dbReference>
<evidence type="ECO:0000256" key="2">
    <source>
        <dbReference type="ARBA" id="ARBA00022670"/>
    </source>
</evidence>
<dbReference type="PANTHER" id="PTHR43806:SF11">
    <property type="entry name" value="CEREVISIN-RELATED"/>
    <property type="match status" value="1"/>
</dbReference>
<keyword evidence="12" id="KW-1185">Reference proteome</keyword>
<evidence type="ECO:0000256" key="6">
    <source>
        <dbReference type="PROSITE-ProRule" id="PRU01240"/>
    </source>
</evidence>
<accession>A0A1M6E5F2</accession>
<feature type="domain" description="Peptidase S8/S53" evidence="9">
    <location>
        <begin position="195"/>
        <end position="438"/>
    </location>
</feature>
<evidence type="ECO:0000259" key="9">
    <source>
        <dbReference type="Pfam" id="PF00082"/>
    </source>
</evidence>
<evidence type="ECO:0000256" key="8">
    <source>
        <dbReference type="SAM" id="Phobius"/>
    </source>
</evidence>
<feature type="active site" description="Charge relay system" evidence="6">
    <location>
        <position position="402"/>
    </location>
</feature>
<feature type="transmembrane region" description="Helical" evidence="8">
    <location>
        <begin position="21"/>
        <end position="39"/>
    </location>
</feature>
<dbReference type="GO" id="GO:0004252">
    <property type="term" value="F:serine-type endopeptidase activity"/>
    <property type="evidence" value="ECO:0007669"/>
    <property type="project" value="UniProtKB-UniRule"/>
</dbReference>
<dbReference type="InterPro" id="IPR026444">
    <property type="entry name" value="Secre_tail"/>
</dbReference>
<feature type="active site" description="Charge relay system" evidence="6">
    <location>
        <position position="239"/>
    </location>
</feature>
<dbReference type="Proteomes" id="UP000184432">
    <property type="component" value="Unassembled WGS sequence"/>
</dbReference>
<keyword evidence="4 6" id="KW-0378">Hydrolase</keyword>
<gene>
    <name evidence="11" type="ORF">SAMN04488508_103222</name>
</gene>
<evidence type="ECO:0000256" key="1">
    <source>
        <dbReference type="ARBA" id="ARBA00011073"/>
    </source>
</evidence>
<feature type="region of interest" description="Disordered" evidence="7">
    <location>
        <begin position="46"/>
        <end position="82"/>
    </location>
</feature>
<keyword evidence="8" id="KW-1133">Transmembrane helix</keyword>
<proteinExistence type="inferred from homology"/>
<dbReference type="STRING" id="570521.SAMN04488508_103222"/>
<keyword evidence="5 6" id="KW-0720">Serine protease</keyword>
<dbReference type="InterPro" id="IPR050131">
    <property type="entry name" value="Peptidase_S8_subtilisin-like"/>
</dbReference>
<evidence type="ECO:0000256" key="3">
    <source>
        <dbReference type="ARBA" id="ARBA00022729"/>
    </source>
</evidence>
<dbReference type="SUPFAM" id="SSF52743">
    <property type="entry name" value="Subtilisin-like"/>
    <property type="match status" value="1"/>
</dbReference>
<keyword evidence="8" id="KW-0472">Membrane</keyword>
<keyword evidence="2 6" id="KW-0645">Protease</keyword>
<feature type="domain" description="Secretion system C-terminal sorting" evidence="10">
    <location>
        <begin position="485"/>
        <end position="554"/>
    </location>
</feature>
<name>A0A1M6E5F2_9FLAO</name>
<evidence type="ECO:0000313" key="12">
    <source>
        <dbReference type="Proteomes" id="UP000184432"/>
    </source>
</evidence>
<keyword evidence="3" id="KW-0732">Signal</keyword>
<dbReference type="Gene3D" id="3.40.50.200">
    <property type="entry name" value="Peptidase S8/S53 domain"/>
    <property type="match status" value="1"/>
</dbReference>
<dbReference type="GO" id="GO:0006508">
    <property type="term" value="P:proteolysis"/>
    <property type="evidence" value="ECO:0007669"/>
    <property type="project" value="UniProtKB-KW"/>
</dbReference>
<dbReference type="PRINTS" id="PR00723">
    <property type="entry name" value="SUBTILISIN"/>
</dbReference>
<dbReference type="AlphaFoldDB" id="A0A1M6E5F2"/>
<feature type="compositionally biased region" description="Polar residues" evidence="7">
    <location>
        <begin position="46"/>
        <end position="55"/>
    </location>
</feature>
<comment type="similarity">
    <text evidence="1 6">Belongs to the peptidase S8 family.</text>
</comment>
<dbReference type="PROSITE" id="PS51892">
    <property type="entry name" value="SUBTILASE"/>
    <property type="match status" value="1"/>
</dbReference>
<evidence type="ECO:0000313" key="11">
    <source>
        <dbReference type="EMBL" id="SHI80623.1"/>
    </source>
</evidence>
<reference evidence="12" key="1">
    <citation type="submission" date="2016-11" db="EMBL/GenBank/DDBJ databases">
        <authorList>
            <person name="Varghese N."/>
            <person name="Submissions S."/>
        </authorList>
    </citation>
    <scope>NUCLEOTIDE SEQUENCE [LARGE SCALE GENOMIC DNA]</scope>
    <source>
        <strain evidence="12">DSM 22623</strain>
    </source>
</reference>
<evidence type="ECO:0000259" key="10">
    <source>
        <dbReference type="Pfam" id="PF18962"/>
    </source>
</evidence>
<evidence type="ECO:0000256" key="4">
    <source>
        <dbReference type="ARBA" id="ARBA00022801"/>
    </source>
</evidence>
<dbReference type="InterPro" id="IPR015500">
    <property type="entry name" value="Peptidase_S8_subtilisin-rel"/>
</dbReference>
<dbReference type="EMBL" id="FQYP01000003">
    <property type="protein sequence ID" value="SHI80623.1"/>
    <property type="molecule type" value="Genomic_DNA"/>
</dbReference>
<dbReference type="InterPro" id="IPR000209">
    <property type="entry name" value="Peptidase_S8/S53_dom"/>
</dbReference>
<evidence type="ECO:0000256" key="7">
    <source>
        <dbReference type="SAM" id="MobiDB-lite"/>
    </source>
</evidence>